<accession>A0A0R1TR15</accession>
<protein>
    <recommendedName>
        <fullName evidence="2 7">Glutamate racemase</fullName>
        <ecNumber evidence="2 7">5.1.1.3</ecNumber>
    </recommendedName>
</protein>
<dbReference type="STRING" id="1423724.FC32_GL001153"/>
<dbReference type="RefSeq" id="WP_025087404.1">
    <property type="nucleotide sequence ID" value="NZ_AZFT01000053.1"/>
</dbReference>
<dbReference type="InterPro" id="IPR001920">
    <property type="entry name" value="Asp/Glu_race"/>
</dbReference>
<dbReference type="Pfam" id="PF01177">
    <property type="entry name" value="Asp_Glu_race"/>
    <property type="match status" value="1"/>
</dbReference>
<keyword evidence="6 7" id="KW-0961">Cell wall biogenesis/degradation</keyword>
<dbReference type="AlphaFoldDB" id="A0A0R1TR15"/>
<feature type="active site" description="Proton donor/acceptor" evidence="7">
    <location>
        <position position="187"/>
    </location>
</feature>
<organism evidence="8 9">
    <name type="scientific">Ligilactobacillus apodemi DSM 16634 = JCM 16172</name>
    <dbReference type="NCBI Taxonomy" id="1423724"/>
    <lineage>
        <taxon>Bacteria</taxon>
        <taxon>Bacillati</taxon>
        <taxon>Bacillota</taxon>
        <taxon>Bacilli</taxon>
        <taxon>Lactobacillales</taxon>
        <taxon>Lactobacillaceae</taxon>
        <taxon>Ligilactobacillus</taxon>
    </lineage>
</organism>
<dbReference type="PROSITE" id="PS00923">
    <property type="entry name" value="ASP_GLU_RACEMASE_1"/>
    <property type="match status" value="1"/>
</dbReference>
<feature type="binding site" evidence="7">
    <location>
        <begin position="188"/>
        <end position="189"/>
    </location>
    <ligand>
        <name>substrate</name>
    </ligand>
</feature>
<comment type="caution">
    <text evidence="8">The sequence shown here is derived from an EMBL/GenBank/DDBJ whole genome shotgun (WGS) entry which is preliminary data.</text>
</comment>
<dbReference type="InterPro" id="IPR015942">
    <property type="entry name" value="Asp/Glu/hydantoin_racemase"/>
</dbReference>
<dbReference type="EC" id="5.1.1.3" evidence="2 7"/>
<evidence type="ECO:0000313" key="8">
    <source>
        <dbReference type="EMBL" id="KRL83885.1"/>
    </source>
</evidence>
<feature type="active site" description="Proton donor/acceptor" evidence="7">
    <location>
        <position position="77"/>
    </location>
</feature>
<dbReference type="Proteomes" id="UP000051324">
    <property type="component" value="Unassembled WGS sequence"/>
</dbReference>
<evidence type="ECO:0000256" key="7">
    <source>
        <dbReference type="HAMAP-Rule" id="MF_00258"/>
    </source>
</evidence>
<proteinExistence type="inferred from homology"/>
<evidence type="ECO:0000256" key="4">
    <source>
        <dbReference type="ARBA" id="ARBA00022984"/>
    </source>
</evidence>
<dbReference type="HAMAP" id="MF_00258">
    <property type="entry name" value="Glu_racemase"/>
    <property type="match status" value="1"/>
</dbReference>
<gene>
    <name evidence="7" type="primary">murI</name>
    <name evidence="8" type="ORF">FC32_GL001153</name>
</gene>
<dbReference type="PATRIC" id="fig|1423724.4.peg.1202"/>
<keyword evidence="9" id="KW-1185">Reference proteome</keyword>
<evidence type="ECO:0000256" key="5">
    <source>
        <dbReference type="ARBA" id="ARBA00023235"/>
    </source>
</evidence>
<dbReference type="eggNOG" id="COG0796">
    <property type="taxonomic scope" value="Bacteria"/>
</dbReference>
<keyword evidence="4 7" id="KW-0573">Peptidoglycan synthesis</keyword>
<comment type="pathway">
    <text evidence="7">Cell wall biogenesis; peptidoglycan biosynthesis.</text>
</comment>
<evidence type="ECO:0000256" key="3">
    <source>
        <dbReference type="ARBA" id="ARBA00022960"/>
    </source>
</evidence>
<dbReference type="UniPathway" id="UPA00219"/>
<dbReference type="FunFam" id="3.40.50.1860:FF:000001">
    <property type="entry name" value="Glutamate racemase"/>
    <property type="match status" value="1"/>
</dbReference>
<sequence>MTKNKASAPIGVFDSGLGGISVLREMYKLMPNEDYYFFGDSKNAPYGTKSVAQVRQLSEDIVQKFIQNDVKAIVIACNTATSAAASYLREKYPDLPIVGLEPAVKPAVLHQENSRVLVMATPLTLKEEKFNNLMGRFKDQAQIIKLPAPEIVEFVERGELNTPELYTYLEEILAPYKQQVDSVVLGCTHFPFVKRAIQNVIGENAYIVDGGAGAARELKHLLDIKDLRNLRPENGTITFENSRDTAAEIKLSRELMDLSD</sequence>
<dbReference type="OrthoDB" id="9801055at2"/>
<dbReference type="InterPro" id="IPR004391">
    <property type="entry name" value="Glu_race"/>
</dbReference>
<dbReference type="NCBIfam" id="TIGR00067">
    <property type="entry name" value="glut_race"/>
    <property type="match status" value="1"/>
</dbReference>
<dbReference type="Gene3D" id="3.40.50.1860">
    <property type="match status" value="2"/>
</dbReference>
<comment type="similarity">
    <text evidence="7">Belongs to the aspartate/glutamate racemases family.</text>
</comment>
<dbReference type="PANTHER" id="PTHR21198:SF3">
    <property type="entry name" value="GLUTAMATE RACEMASE"/>
    <property type="match status" value="1"/>
</dbReference>
<dbReference type="PROSITE" id="PS00924">
    <property type="entry name" value="ASP_GLU_RACEMASE_2"/>
    <property type="match status" value="1"/>
</dbReference>
<evidence type="ECO:0000256" key="2">
    <source>
        <dbReference type="ARBA" id="ARBA00013090"/>
    </source>
</evidence>
<feature type="binding site" evidence="7">
    <location>
        <begin position="14"/>
        <end position="15"/>
    </location>
    <ligand>
        <name>substrate</name>
    </ligand>
</feature>
<dbReference type="GO" id="GO:0008360">
    <property type="term" value="P:regulation of cell shape"/>
    <property type="evidence" value="ECO:0007669"/>
    <property type="project" value="UniProtKB-KW"/>
</dbReference>
<name>A0A0R1TR15_9LACO</name>
<dbReference type="GO" id="GO:0008881">
    <property type="term" value="F:glutamate racemase activity"/>
    <property type="evidence" value="ECO:0007669"/>
    <property type="project" value="UniProtKB-UniRule"/>
</dbReference>
<dbReference type="EMBL" id="AZFT01000053">
    <property type="protein sequence ID" value="KRL83885.1"/>
    <property type="molecule type" value="Genomic_DNA"/>
</dbReference>
<feature type="binding site" evidence="7">
    <location>
        <begin position="46"/>
        <end position="47"/>
    </location>
    <ligand>
        <name>substrate</name>
    </ligand>
</feature>
<keyword evidence="3 7" id="KW-0133">Cell shape</keyword>
<keyword evidence="5 7" id="KW-0413">Isomerase</keyword>
<evidence type="ECO:0000256" key="6">
    <source>
        <dbReference type="ARBA" id="ARBA00023316"/>
    </source>
</evidence>
<dbReference type="GO" id="GO:0071555">
    <property type="term" value="P:cell wall organization"/>
    <property type="evidence" value="ECO:0007669"/>
    <property type="project" value="UniProtKB-KW"/>
</dbReference>
<dbReference type="InterPro" id="IPR033134">
    <property type="entry name" value="Asp/Glu_racemase_AS_2"/>
</dbReference>
<evidence type="ECO:0000313" key="9">
    <source>
        <dbReference type="Proteomes" id="UP000051324"/>
    </source>
</evidence>
<dbReference type="SUPFAM" id="SSF53681">
    <property type="entry name" value="Aspartate/glutamate racemase"/>
    <property type="match status" value="2"/>
</dbReference>
<reference evidence="8 9" key="1">
    <citation type="journal article" date="2015" name="Genome Announc.">
        <title>Expanding the biotechnology potential of lactobacilli through comparative genomics of 213 strains and associated genera.</title>
        <authorList>
            <person name="Sun Z."/>
            <person name="Harris H.M."/>
            <person name="McCann A."/>
            <person name="Guo C."/>
            <person name="Argimon S."/>
            <person name="Zhang W."/>
            <person name="Yang X."/>
            <person name="Jeffery I.B."/>
            <person name="Cooney J.C."/>
            <person name="Kagawa T.F."/>
            <person name="Liu W."/>
            <person name="Song Y."/>
            <person name="Salvetti E."/>
            <person name="Wrobel A."/>
            <person name="Rasinkangas P."/>
            <person name="Parkhill J."/>
            <person name="Rea M.C."/>
            <person name="O'Sullivan O."/>
            <person name="Ritari J."/>
            <person name="Douillard F.P."/>
            <person name="Paul Ross R."/>
            <person name="Yang R."/>
            <person name="Briner A.E."/>
            <person name="Felis G.E."/>
            <person name="de Vos W.M."/>
            <person name="Barrangou R."/>
            <person name="Klaenhammer T.R."/>
            <person name="Caufield P.W."/>
            <person name="Cui Y."/>
            <person name="Zhang H."/>
            <person name="O'Toole P.W."/>
        </authorList>
    </citation>
    <scope>NUCLEOTIDE SEQUENCE [LARGE SCALE GENOMIC DNA]</scope>
    <source>
        <strain evidence="8 9">DSM 16634</strain>
    </source>
</reference>
<dbReference type="GO" id="GO:0009252">
    <property type="term" value="P:peptidoglycan biosynthetic process"/>
    <property type="evidence" value="ECO:0007669"/>
    <property type="project" value="UniProtKB-UniRule"/>
</dbReference>
<feature type="binding site" evidence="7">
    <location>
        <begin position="78"/>
        <end position="79"/>
    </location>
    <ligand>
        <name>substrate</name>
    </ligand>
</feature>
<evidence type="ECO:0000256" key="1">
    <source>
        <dbReference type="ARBA" id="ARBA00001602"/>
    </source>
</evidence>
<comment type="catalytic activity">
    <reaction evidence="1 7">
        <text>L-glutamate = D-glutamate</text>
        <dbReference type="Rhea" id="RHEA:12813"/>
        <dbReference type="ChEBI" id="CHEBI:29985"/>
        <dbReference type="ChEBI" id="CHEBI:29986"/>
        <dbReference type="EC" id="5.1.1.3"/>
    </reaction>
</comment>
<dbReference type="PANTHER" id="PTHR21198">
    <property type="entry name" value="GLUTAMATE RACEMASE"/>
    <property type="match status" value="1"/>
</dbReference>
<comment type="function">
    <text evidence="7">Provides the (R)-glutamate required for cell wall biosynthesis.</text>
</comment>
<dbReference type="InterPro" id="IPR018187">
    <property type="entry name" value="Asp/Glu_racemase_AS_1"/>
</dbReference>